<accession>A0AAD1SJQ0</accession>
<feature type="non-terminal residue" evidence="1">
    <location>
        <position position="1"/>
    </location>
</feature>
<gene>
    <name evidence="1" type="ORF">PECUL_23A040316</name>
</gene>
<evidence type="ECO:0000313" key="1">
    <source>
        <dbReference type="EMBL" id="CAH2300594.1"/>
    </source>
</evidence>
<feature type="non-terminal residue" evidence="1">
    <location>
        <position position="57"/>
    </location>
</feature>
<sequence length="57" mass="6501">IYLYICKDLTLIGSQQAEFKAPFEILHQPRGLKAEIPKAVKQCTSGDNNQYFQERGT</sequence>
<proteinExistence type="predicted"/>
<dbReference type="EMBL" id="OW240917">
    <property type="protein sequence ID" value="CAH2300594.1"/>
    <property type="molecule type" value="Genomic_DNA"/>
</dbReference>
<organism evidence="1 2">
    <name type="scientific">Pelobates cultripes</name>
    <name type="common">Western spadefoot toad</name>
    <dbReference type="NCBI Taxonomy" id="61616"/>
    <lineage>
        <taxon>Eukaryota</taxon>
        <taxon>Metazoa</taxon>
        <taxon>Chordata</taxon>
        <taxon>Craniata</taxon>
        <taxon>Vertebrata</taxon>
        <taxon>Euteleostomi</taxon>
        <taxon>Amphibia</taxon>
        <taxon>Batrachia</taxon>
        <taxon>Anura</taxon>
        <taxon>Pelobatoidea</taxon>
        <taxon>Pelobatidae</taxon>
        <taxon>Pelobates</taxon>
    </lineage>
</organism>
<dbReference type="AlphaFoldDB" id="A0AAD1SJQ0"/>
<name>A0AAD1SJQ0_PELCU</name>
<protein>
    <submittedName>
        <fullName evidence="1">Uncharacterized protein</fullName>
    </submittedName>
</protein>
<reference evidence="1" key="1">
    <citation type="submission" date="2022-03" db="EMBL/GenBank/DDBJ databases">
        <authorList>
            <person name="Alioto T."/>
            <person name="Alioto T."/>
            <person name="Gomez Garrido J."/>
        </authorList>
    </citation>
    <scope>NUCLEOTIDE SEQUENCE</scope>
</reference>
<evidence type="ECO:0000313" key="2">
    <source>
        <dbReference type="Proteomes" id="UP001295444"/>
    </source>
</evidence>
<keyword evidence="2" id="KW-1185">Reference proteome</keyword>
<dbReference type="Proteomes" id="UP001295444">
    <property type="component" value="Chromosome 06"/>
</dbReference>